<reference evidence="1" key="1">
    <citation type="submission" date="2018-04" db="EMBL/GenBank/DDBJ databases">
        <title>Whole genome sequencing of Hypsizygus marmoreus.</title>
        <authorList>
            <person name="Choi I.-G."/>
            <person name="Min B."/>
            <person name="Kim J.-G."/>
            <person name="Kim S."/>
            <person name="Oh Y.-L."/>
            <person name="Kong W.-S."/>
            <person name="Park H."/>
            <person name="Jeong J."/>
            <person name="Song E.-S."/>
        </authorList>
    </citation>
    <scope>NUCLEOTIDE SEQUENCE [LARGE SCALE GENOMIC DNA]</scope>
    <source>
        <strain evidence="1">51987-8</strain>
    </source>
</reference>
<accession>A0A369J0Y8</accession>
<sequence length="73" mass="8020">MRTTSAGKPFSRVDRRAELTTSGTAWCDAITEQMPFASTWGTRTVQVMRLDRREIDGLSSSGAFQEEHGAATP</sequence>
<evidence type="ECO:0000313" key="1">
    <source>
        <dbReference type="EMBL" id="RDB15052.1"/>
    </source>
</evidence>
<keyword evidence="2" id="KW-1185">Reference proteome</keyword>
<dbReference type="EMBL" id="LUEZ02000223">
    <property type="protein sequence ID" value="RDB15052.1"/>
    <property type="molecule type" value="Genomic_DNA"/>
</dbReference>
<gene>
    <name evidence="1" type="ORF">Hypma_005451</name>
</gene>
<evidence type="ECO:0000313" key="2">
    <source>
        <dbReference type="Proteomes" id="UP000076154"/>
    </source>
</evidence>
<name>A0A369J0Y8_HYPMA</name>
<dbReference type="Proteomes" id="UP000076154">
    <property type="component" value="Unassembled WGS sequence"/>
</dbReference>
<proteinExistence type="predicted"/>
<protein>
    <submittedName>
        <fullName evidence="1">Uncharacterized protein</fullName>
    </submittedName>
</protein>
<dbReference type="InParanoid" id="A0A369J0Y8"/>
<comment type="caution">
    <text evidence="1">The sequence shown here is derived from an EMBL/GenBank/DDBJ whole genome shotgun (WGS) entry which is preliminary data.</text>
</comment>
<organism evidence="1 2">
    <name type="scientific">Hypsizygus marmoreus</name>
    <name type="common">White beech mushroom</name>
    <name type="synonym">Agaricus marmoreus</name>
    <dbReference type="NCBI Taxonomy" id="39966"/>
    <lineage>
        <taxon>Eukaryota</taxon>
        <taxon>Fungi</taxon>
        <taxon>Dikarya</taxon>
        <taxon>Basidiomycota</taxon>
        <taxon>Agaricomycotina</taxon>
        <taxon>Agaricomycetes</taxon>
        <taxon>Agaricomycetidae</taxon>
        <taxon>Agaricales</taxon>
        <taxon>Tricholomatineae</taxon>
        <taxon>Lyophyllaceae</taxon>
        <taxon>Hypsizygus</taxon>
    </lineage>
</organism>
<dbReference type="AlphaFoldDB" id="A0A369J0Y8"/>